<comment type="subcellular location">
    <subcellularLocation>
        <location evidence="1">Membrane</location>
        <topology evidence="1">Multi-pass membrane protein</topology>
    </subcellularLocation>
</comment>
<name>A0A4R6V2L5_9ACTN</name>
<sequence length="283" mass="29591">MIETIREIQAPLLAAVLLLGALAKAVDRTAQGPAALLPARVRRPFSLAHAGVEAALAVALLVLAGPFNDLARGATAVLFAVGLATLYQLRKRDPEMGCGCFGGLSTEPVGWRSMTRCGLFTAAAAGAVGLPGSGLAALSDPTPWHGVALLAEAAVIAVLSPELGEIATRLRHPVPCELREAPPRRSLRRLRLSPSWSAHRPLLASTEPVDMWRHGCWWFARFAGEREGRAVDVVFAVEVGGLRPAVRAAVTDAYEDAPRAGSEDAPPVGTGAACPNAPSDASR</sequence>
<comment type="caution">
    <text evidence="7">The sequence shown here is derived from an EMBL/GenBank/DDBJ whole genome shotgun (WGS) entry which is preliminary data.</text>
</comment>
<keyword evidence="8" id="KW-1185">Reference proteome</keyword>
<gene>
    <name evidence="7" type="ORF">EV190_10537</name>
</gene>
<dbReference type="AlphaFoldDB" id="A0A4R6V2L5"/>
<evidence type="ECO:0000313" key="8">
    <source>
        <dbReference type="Proteomes" id="UP000295281"/>
    </source>
</evidence>
<feature type="region of interest" description="Disordered" evidence="5">
    <location>
        <begin position="256"/>
        <end position="283"/>
    </location>
</feature>
<evidence type="ECO:0000256" key="2">
    <source>
        <dbReference type="ARBA" id="ARBA00022692"/>
    </source>
</evidence>
<reference evidence="7 8" key="1">
    <citation type="submission" date="2019-03" db="EMBL/GenBank/DDBJ databases">
        <title>Genomic Encyclopedia of Type Strains, Phase IV (KMG-IV): sequencing the most valuable type-strain genomes for metagenomic binning, comparative biology and taxonomic classification.</title>
        <authorList>
            <person name="Goeker M."/>
        </authorList>
    </citation>
    <scope>NUCLEOTIDE SEQUENCE [LARGE SCALE GENOMIC DNA]</scope>
    <source>
        <strain evidence="7 8">DSM 46770</strain>
    </source>
</reference>
<evidence type="ECO:0000256" key="4">
    <source>
        <dbReference type="ARBA" id="ARBA00023136"/>
    </source>
</evidence>
<evidence type="ECO:0000256" key="5">
    <source>
        <dbReference type="SAM" id="MobiDB-lite"/>
    </source>
</evidence>
<dbReference type="GO" id="GO:0030416">
    <property type="term" value="P:methylamine metabolic process"/>
    <property type="evidence" value="ECO:0007669"/>
    <property type="project" value="InterPro"/>
</dbReference>
<evidence type="ECO:0000256" key="1">
    <source>
        <dbReference type="ARBA" id="ARBA00004141"/>
    </source>
</evidence>
<evidence type="ECO:0000256" key="3">
    <source>
        <dbReference type="ARBA" id="ARBA00022989"/>
    </source>
</evidence>
<protein>
    <submittedName>
        <fullName evidence="7">Methylamine utilization protein MauE</fullName>
    </submittedName>
</protein>
<dbReference type="OrthoDB" id="3474716at2"/>
<dbReference type="Proteomes" id="UP000295281">
    <property type="component" value="Unassembled WGS sequence"/>
</dbReference>
<keyword evidence="3" id="KW-1133">Transmembrane helix</keyword>
<dbReference type="InterPro" id="IPR009908">
    <property type="entry name" value="Methylamine_util_MauE"/>
</dbReference>
<dbReference type="GO" id="GO:0016020">
    <property type="term" value="C:membrane"/>
    <property type="evidence" value="ECO:0007669"/>
    <property type="project" value="UniProtKB-SubCell"/>
</dbReference>
<keyword evidence="2" id="KW-0812">Transmembrane</keyword>
<keyword evidence="4" id="KW-0472">Membrane</keyword>
<evidence type="ECO:0000313" key="7">
    <source>
        <dbReference type="EMBL" id="TDQ52920.1"/>
    </source>
</evidence>
<accession>A0A4R6V2L5</accession>
<dbReference type="EMBL" id="SNYN01000005">
    <property type="protein sequence ID" value="TDQ52920.1"/>
    <property type="molecule type" value="Genomic_DNA"/>
</dbReference>
<organism evidence="7 8">
    <name type="scientific">Actinorugispora endophytica</name>
    <dbReference type="NCBI Taxonomy" id="1605990"/>
    <lineage>
        <taxon>Bacteria</taxon>
        <taxon>Bacillati</taxon>
        <taxon>Actinomycetota</taxon>
        <taxon>Actinomycetes</taxon>
        <taxon>Streptosporangiales</taxon>
        <taxon>Nocardiopsidaceae</taxon>
        <taxon>Actinorugispora</taxon>
    </lineage>
</organism>
<dbReference type="Pfam" id="PF07291">
    <property type="entry name" value="MauE"/>
    <property type="match status" value="1"/>
</dbReference>
<dbReference type="RefSeq" id="WP_133741044.1">
    <property type="nucleotide sequence ID" value="NZ_SNYN01000005.1"/>
</dbReference>
<feature type="domain" description="Methylamine utilisation protein MauE" evidence="6">
    <location>
        <begin position="7"/>
        <end position="127"/>
    </location>
</feature>
<proteinExistence type="predicted"/>
<evidence type="ECO:0000259" key="6">
    <source>
        <dbReference type="Pfam" id="PF07291"/>
    </source>
</evidence>